<dbReference type="InterPro" id="IPR013216">
    <property type="entry name" value="Methyltransf_11"/>
</dbReference>
<dbReference type="GO" id="GO:0008168">
    <property type="term" value="F:methyltransferase activity"/>
    <property type="evidence" value="ECO:0007669"/>
    <property type="project" value="UniProtKB-KW"/>
</dbReference>
<feature type="domain" description="Methyltransferase type 11" evidence="1">
    <location>
        <begin position="90"/>
        <end position="184"/>
    </location>
</feature>
<sequence>MSDDDVYDLPDKAAAPEAFKSRIQRFYGYWNRRVDSLPFGEVSLFMNWGYLPSGQDEARILPRPDAVNASSVRLILELVGDTELAGRDVLDVGCGRGGTVHTLLSYFNPREVTGLDLTPENIAFCRRTVDAPRSRFLEGDAEQLPFPDQSFDVVTNVESSHCYPHIARFYAEVARVLRPGGAFLYTDVFDRDEVTARRAELSACGLDVLSDRDITPNVMLARAAEGDSQLEGFGTVSPAEACGATEQSDARVLDLVMARPGSQMQVAMTEGRLSYRILRARKRSRLASRLRPQR</sequence>
<keyword evidence="2" id="KW-0489">Methyltransferase</keyword>
<evidence type="ECO:0000313" key="2">
    <source>
        <dbReference type="EMBL" id="NPU70000.1"/>
    </source>
</evidence>
<proteinExistence type="predicted"/>
<dbReference type="SUPFAM" id="SSF53335">
    <property type="entry name" value="S-adenosyl-L-methionine-dependent methyltransferases"/>
    <property type="match status" value="1"/>
</dbReference>
<dbReference type="CDD" id="cd02440">
    <property type="entry name" value="AdoMet_MTases"/>
    <property type="match status" value="1"/>
</dbReference>
<evidence type="ECO:0000313" key="3">
    <source>
        <dbReference type="Proteomes" id="UP000886476"/>
    </source>
</evidence>
<dbReference type="Proteomes" id="UP000886476">
    <property type="component" value="Unassembled WGS sequence"/>
</dbReference>
<comment type="caution">
    <text evidence="2">The sequence shown here is derived from an EMBL/GenBank/DDBJ whole genome shotgun (WGS) entry which is preliminary data.</text>
</comment>
<dbReference type="Pfam" id="PF08241">
    <property type="entry name" value="Methyltransf_11"/>
    <property type="match status" value="1"/>
</dbReference>
<accession>A0ABX2CQM4</accession>
<name>A0ABX2CQM4_9BRAD</name>
<protein>
    <submittedName>
        <fullName evidence="2">Class I SAM-dependent methyltransferase</fullName>
    </submittedName>
</protein>
<dbReference type="InterPro" id="IPR029063">
    <property type="entry name" value="SAM-dependent_MTases_sf"/>
</dbReference>
<keyword evidence="3" id="KW-1185">Reference proteome</keyword>
<gene>
    <name evidence="2" type="ORF">HL667_33765</name>
</gene>
<evidence type="ECO:0000259" key="1">
    <source>
        <dbReference type="Pfam" id="PF08241"/>
    </source>
</evidence>
<dbReference type="PANTHER" id="PTHR43591">
    <property type="entry name" value="METHYLTRANSFERASE"/>
    <property type="match status" value="1"/>
</dbReference>
<dbReference type="RefSeq" id="WP_172115554.1">
    <property type="nucleotide sequence ID" value="NZ_JABFDN010000030.1"/>
</dbReference>
<dbReference type="EMBL" id="JABFDN010000030">
    <property type="protein sequence ID" value="NPU70000.1"/>
    <property type="molecule type" value="Genomic_DNA"/>
</dbReference>
<reference evidence="2" key="1">
    <citation type="submission" date="2020-05" db="EMBL/GenBank/DDBJ databases">
        <title>Nod-independent and nitrogen-fixing Bradyrhizobium aeschynomene sp. nov. isolated from nodules of Aeschynomene indica.</title>
        <authorList>
            <person name="Zhang Z."/>
        </authorList>
    </citation>
    <scope>NUCLEOTIDE SEQUENCE</scope>
    <source>
        <strain evidence="2">83012</strain>
    </source>
</reference>
<organism evidence="2 3">
    <name type="scientific">Bradyrhizobium aeschynomenes</name>
    <dbReference type="NCBI Taxonomy" id="2734909"/>
    <lineage>
        <taxon>Bacteria</taxon>
        <taxon>Pseudomonadati</taxon>
        <taxon>Pseudomonadota</taxon>
        <taxon>Alphaproteobacteria</taxon>
        <taxon>Hyphomicrobiales</taxon>
        <taxon>Nitrobacteraceae</taxon>
        <taxon>Bradyrhizobium</taxon>
    </lineage>
</organism>
<dbReference type="GO" id="GO:0032259">
    <property type="term" value="P:methylation"/>
    <property type="evidence" value="ECO:0007669"/>
    <property type="project" value="UniProtKB-KW"/>
</dbReference>
<dbReference type="Gene3D" id="3.40.50.150">
    <property type="entry name" value="Vaccinia Virus protein VP39"/>
    <property type="match status" value="1"/>
</dbReference>
<keyword evidence="2" id="KW-0808">Transferase</keyword>
<dbReference type="PANTHER" id="PTHR43591:SF24">
    <property type="entry name" value="2-METHOXY-6-POLYPRENYL-1,4-BENZOQUINOL METHYLASE, MITOCHONDRIAL"/>
    <property type="match status" value="1"/>
</dbReference>